<evidence type="ECO:0000256" key="1">
    <source>
        <dbReference type="ARBA" id="ARBA00022801"/>
    </source>
</evidence>
<dbReference type="InterPro" id="IPR006311">
    <property type="entry name" value="TAT_signal"/>
</dbReference>
<dbReference type="Proteomes" id="UP001470023">
    <property type="component" value="Unassembled WGS sequence"/>
</dbReference>
<dbReference type="SUPFAM" id="SSF56601">
    <property type="entry name" value="beta-lactamase/transpeptidase-like"/>
    <property type="match status" value="1"/>
</dbReference>
<dbReference type="EMBL" id="JBEPAZ010000046">
    <property type="protein sequence ID" value="MER6432710.1"/>
    <property type="molecule type" value="Genomic_DNA"/>
</dbReference>
<accession>A0ABV1UGC6</accession>
<dbReference type="Pfam" id="PF20773">
    <property type="entry name" value="InhA-like_MAM"/>
    <property type="match status" value="1"/>
</dbReference>
<dbReference type="InterPro" id="IPR050789">
    <property type="entry name" value="Diverse_Enzym_Activities"/>
</dbReference>
<dbReference type="PROSITE" id="PS51318">
    <property type="entry name" value="TAT"/>
    <property type="match status" value="1"/>
</dbReference>
<protein>
    <submittedName>
        <fullName evidence="3">Serine hydrolase</fullName>
    </submittedName>
</protein>
<dbReference type="InterPro" id="IPR012338">
    <property type="entry name" value="Beta-lactam/transpept-like"/>
</dbReference>
<feature type="domain" description="Beta-lactamase-related" evidence="2">
    <location>
        <begin position="86"/>
        <end position="414"/>
    </location>
</feature>
<comment type="caution">
    <text evidence="3">The sequence shown here is derived from an EMBL/GenBank/DDBJ whole genome shotgun (WGS) entry which is preliminary data.</text>
</comment>
<dbReference type="Pfam" id="PF00144">
    <property type="entry name" value="Beta-lactamase"/>
    <property type="match status" value="1"/>
</dbReference>
<dbReference type="InterPro" id="IPR001466">
    <property type="entry name" value="Beta-lactam-related"/>
</dbReference>
<dbReference type="Gene3D" id="3.40.710.10">
    <property type="entry name" value="DD-peptidase/beta-lactamase superfamily"/>
    <property type="match status" value="1"/>
</dbReference>
<proteinExistence type="predicted"/>
<keyword evidence="1 3" id="KW-0378">Hydrolase</keyword>
<dbReference type="GO" id="GO:0016787">
    <property type="term" value="F:hydrolase activity"/>
    <property type="evidence" value="ECO:0007669"/>
    <property type="project" value="UniProtKB-KW"/>
</dbReference>
<keyword evidence="4" id="KW-1185">Reference proteome</keyword>
<dbReference type="PANTHER" id="PTHR43283:SF11">
    <property type="entry name" value="BETA-LACTAMASE-RELATED DOMAIN-CONTAINING PROTEIN"/>
    <property type="match status" value="1"/>
</dbReference>
<evidence type="ECO:0000313" key="4">
    <source>
        <dbReference type="Proteomes" id="UP001470023"/>
    </source>
</evidence>
<dbReference type="PANTHER" id="PTHR43283">
    <property type="entry name" value="BETA-LACTAMASE-RELATED"/>
    <property type="match status" value="1"/>
</dbReference>
<sequence length="594" mass="63514">MAEHLAGGRAGGMTRRQIVAGGLASGGALALAALPAGPAAAAPARGRPTLRHGSPEQAGLLPGHLRQLVADAETFLGPSPKHPWYAGAVLLAGRGGTVALHEPIGTAVRYASYDEKTDTGVEFPPDQRLATTRDTVFDLASVSKLFTSLLAVQQIERGALELEGKVAAYVPEFGAAGKQDVTVRQLLTHTSGFRPWIPLYEAPTHEERLRLIYAEAPQNPPGSTYLYSDLNMISLQLVLERITGRTLDVLLHRGVTGPLGLRSTRYNPPASWKPRIAATEDARRPWSGLDRGLVWGEVHDENAYSLGGVAGHAGVFSCAWDLAVLGRTLLNGGSYGRTRVLRPESVRLMFTDFNTAFPGDEHGLGFELYQHWYMGALATPRTAGHTGFTGTSLVLDPTTDSFLVVLGNSVHPVRTWRSGSAPRVAAGNHLARAVPVRPARGRTAWFSGIASGTSATLALPPLDTSPGPARLRCALWWDTEPVSDALVLESTTDGGTTWLPVPFTSSRPGEDAQDHPSGAVTGWSGRVWHRVTASLPADPRLTLRWRYTTDRSYVGRGAYVDALRVEAGRAVLFDGARPADTARITAAGWEPSAD</sequence>
<dbReference type="RefSeq" id="WP_352065228.1">
    <property type="nucleotide sequence ID" value="NZ_JBEPAZ010000046.1"/>
</dbReference>
<organism evidence="3 4">
    <name type="scientific">Streptomyces sp. 900105245</name>
    <dbReference type="NCBI Taxonomy" id="3154379"/>
    <lineage>
        <taxon>Bacteria</taxon>
        <taxon>Bacillati</taxon>
        <taxon>Actinomycetota</taxon>
        <taxon>Actinomycetes</taxon>
        <taxon>Kitasatosporales</taxon>
        <taxon>Streptomycetaceae</taxon>
        <taxon>Streptomyces</taxon>
    </lineage>
</organism>
<evidence type="ECO:0000259" key="2">
    <source>
        <dbReference type="Pfam" id="PF00144"/>
    </source>
</evidence>
<reference evidence="3 4" key="1">
    <citation type="submission" date="2024-06" db="EMBL/GenBank/DDBJ databases">
        <title>The Natural Products Discovery Center: Release of the First 8490 Sequenced Strains for Exploring Actinobacteria Biosynthetic Diversity.</title>
        <authorList>
            <person name="Kalkreuter E."/>
            <person name="Kautsar S.A."/>
            <person name="Yang D."/>
            <person name="Bader C.D."/>
            <person name="Teijaro C.N."/>
            <person name="Fluegel L."/>
            <person name="Davis C.M."/>
            <person name="Simpson J.R."/>
            <person name="Lauterbach L."/>
            <person name="Steele A.D."/>
            <person name="Gui C."/>
            <person name="Meng S."/>
            <person name="Li G."/>
            <person name="Viehrig K."/>
            <person name="Ye F."/>
            <person name="Su P."/>
            <person name="Kiefer A.F."/>
            <person name="Nichols A."/>
            <person name="Cepeda A.J."/>
            <person name="Yan W."/>
            <person name="Fan B."/>
            <person name="Jiang Y."/>
            <person name="Adhikari A."/>
            <person name="Zheng C.-J."/>
            <person name="Schuster L."/>
            <person name="Cowan T.M."/>
            <person name="Smanski M.J."/>
            <person name="Chevrette M.G."/>
            <person name="De Carvalho L.P.S."/>
            <person name="Shen B."/>
        </authorList>
    </citation>
    <scope>NUCLEOTIDE SEQUENCE [LARGE SCALE GENOMIC DNA]</scope>
    <source>
        <strain evidence="3 4">NPDC001166</strain>
    </source>
</reference>
<evidence type="ECO:0000313" key="3">
    <source>
        <dbReference type="EMBL" id="MER6432710.1"/>
    </source>
</evidence>
<name>A0ABV1UGC6_9ACTN</name>
<gene>
    <name evidence="3" type="ORF">ABT272_34035</name>
</gene>